<name>A0A9W3X501_LACJH</name>
<sequence>MEENKTKQLIVLGNGFDIACGLDSHYDTFFKKRFAKANSGYIIDTLLKYRPNNHGSILNFNVYGLGDQQLNTFTNRFEAKFNYFDLLFMATEQYMDQRDKSWSNIEQILQEILNFVYVQCKEAEFTNNCEIDNAAEKFKYKIFNNYKFKSDNDKLKFIKFILHVFNKTVQNNDIRKALKQYEKIFGHFITEEINDNYIAYITQVKNKLSKLVVKKADILSFNYSASLLLDNLQDNNLLENWYNIHGLSRWDAPARTKAVRKFNDNSIVIPRPIFGISNYDQNRDEFLSNTSPIYQFTKSNRRKEKKDGIKEIHDLLEYNISPNINLVTIFGHSLGLADYAYFKDIFQQLNFAKGKVRFEIFYYDDLQSIKSNMKLMLKEYSHDVSMHPKDLYSKICSENRLIFKSSSEF</sequence>
<dbReference type="EMBL" id="CP016400">
    <property type="protein sequence ID" value="AOG25815.1"/>
    <property type="molecule type" value="Genomic_DNA"/>
</dbReference>
<evidence type="ECO:0008006" key="3">
    <source>
        <dbReference type="Google" id="ProtNLM"/>
    </source>
</evidence>
<accession>A0A9W3X501</accession>
<dbReference type="Pfam" id="PF14253">
    <property type="entry name" value="AbiH"/>
    <property type="match status" value="1"/>
</dbReference>
<dbReference type="AlphaFoldDB" id="A0A9W3X501"/>
<protein>
    <recommendedName>
        <fullName evidence="3">Bacteriophage abortive infection AbiH</fullName>
    </recommendedName>
</protein>
<dbReference type="InterPro" id="IPR025935">
    <property type="entry name" value="AbiH"/>
</dbReference>
<reference evidence="1 2" key="1">
    <citation type="submission" date="2016-07" db="EMBL/GenBank/DDBJ databases">
        <title>Genome sequencing project for further understanding the molecular mechanisms of preventing non-alcoholic fatty liver disease.</title>
        <authorList>
            <person name="Wang H."/>
        </authorList>
    </citation>
    <scope>NUCLEOTIDE SEQUENCE [LARGE SCALE GENOMIC DNA]</scope>
    <source>
        <strain evidence="1 2">BS15</strain>
    </source>
</reference>
<dbReference type="Proteomes" id="UP000094691">
    <property type="component" value="Chromosome"/>
</dbReference>
<evidence type="ECO:0000313" key="2">
    <source>
        <dbReference type="Proteomes" id="UP000094691"/>
    </source>
</evidence>
<organism evidence="1 2">
    <name type="scientific">Lactobacillus johnsonii</name>
    <dbReference type="NCBI Taxonomy" id="33959"/>
    <lineage>
        <taxon>Bacteria</taxon>
        <taxon>Bacillati</taxon>
        <taxon>Bacillota</taxon>
        <taxon>Bacilli</taxon>
        <taxon>Lactobacillales</taxon>
        <taxon>Lactobacillaceae</taxon>
        <taxon>Lactobacillus</taxon>
    </lineage>
</organism>
<evidence type="ECO:0000313" key="1">
    <source>
        <dbReference type="EMBL" id="AOG25815.1"/>
    </source>
</evidence>
<gene>
    <name evidence="1" type="ORF">BBP16_02400</name>
</gene>
<proteinExistence type="predicted"/>